<reference evidence="3" key="5">
    <citation type="submission" date="2024-02" db="EMBL/GenBank/DDBJ databases">
        <authorList>
            <consortium name="Clinical and Environmental Microbiology Branch: Whole genome sequencing antimicrobial resistance pathogens in the healthcare setting"/>
        </authorList>
    </citation>
    <scope>NUCLEOTIDE SEQUENCE</scope>
    <source>
        <strain evidence="3">2023GN-00102</strain>
    </source>
</reference>
<protein>
    <submittedName>
        <fullName evidence="4">Fimbrial major subunit CsuA/B family protein</fullName>
    </submittedName>
    <submittedName>
        <fullName evidence="3 5">Spore coat protein U</fullName>
    </submittedName>
</protein>
<sequence length="322" mass="33081">MRLRHLLLIAAVLFCPAISHAVTCSVSNVQPINLGSVNPLSATGATSSMTFSYTCTKELGDALAGINLCFNIGASAVSGQVTPRNMSLSGTPARTLAYQLYQDSGRTKVWGSQYQSGTTFPMVQLNLLNLTPVTGSLTVSAQIVTPQTAAVPGNYQDSYTTATALVTLNPGLLFPPTTCGDTVAARLPFTVSATVSKQCNITSATDISFAPARATGRNLTASNTVGVACSNNTPYTIGLQPSNGNTAGSGVMAGTGSNTDKVPYQLSSTPGPSGTVWGNTSLNTVAGNGTGTTTTYPVYATVPSANYTPDNYADTVTIAVTY</sequence>
<evidence type="ECO:0000313" key="3">
    <source>
        <dbReference type="EMBL" id="EMN4145383.1"/>
    </source>
</evidence>
<evidence type="ECO:0000259" key="2">
    <source>
        <dbReference type="Pfam" id="PF05229"/>
    </source>
</evidence>
<keyword evidence="3" id="KW-0167">Capsid protein</keyword>
<dbReference type="InterPro" id="IPR053167">
    <property type="entry name" value="Spore_coat_component"/>
</dbReference>
<organism evidence="4">
    <name type="scientific">Citrobacter freundii</name>
    <dbReference type="NCBI Taxonomy" id="546"/>
    <lineage>
        <taxon>Bacteria</taxon>
        <taxon>Pseudomonadati</taxon>
        <taxon>Pseudomonadota</taxon>
        <taxon>Gammaproteobacteria</taxon>
        <taxon>Enterobacterales</taxon>
        <taxon>Enterobacteriaceae</taxon>
        <taxon>Citrobacter</taxon>
        <taxon>Citrobacter freundii complex</taxon>
    </lineage>
</organism>
<dbReference type="EMBL" id="DACSXJ010000012">
    <property type="protein sequence ID" value="HAT3898021.1"/>
    <property type="molecule type" value="Genomic_DNA"/>
</dbReference>
<reference evidence="6" key="1">
    <citation type="submission" date="2015-09" db="EMBL/GenBank/DDBJ databases">
        <title>Prevalence of NDMs in South Africa.</title>
        <authorList>
            <person name="Osei Sekyere J."/>
            <person name="Govinden U."/>
            <person name="Essack S."/>
            <person name="Haldorsen B."/>
            <person name="Samuelsen O."/>
            <person name="Aasnaes B."/>
            <person name="Sundsfjord A."/>
        </authorList>
    </citation>
    <scope>NUCLEOTIDE SEQUENCE [LARGE SCALE GENOMIC DNA]</scope>
    <source>
        <strain evidence="6">ST62:944112508</strain>
    </source>
</reference>
<feature type="signal peptide" evidence="1">
    <location>
        <begin position="1"/>
        <end position="21"/>
    </location>
</feature>
<dbReference type="EMBL" id="LJEB01000024">
    <property type="protein sequence ID" value="KPR56500.1"/>
    <property type="molecule type" value="Genomic_DNA"/>
</dbReference>
<dbReference type="InterPro" id="IPR007893">
    <property type="entry name" value="Spore_coat_U/FanG"/>
</dbReference>
<keyword evidence="1" id="KW-0732">Signal</keyword>
<dbReference type="EMBL" id="ABKLER030000010">
    <property type="protein sequence ID" value="EMN4145383.1"/>
    <property type="molecule type" value="Genomic_DNA"/>
</dbReference>
<comment type="caution">
    <text evidence="4">The sequence shown here is derived from an EMBL/GenBank/DDBJ whole genome shotgun (WGS) entry which is preliminary data.</text>
</comment>
<evidence type="ECO:0000313" key="6">
    <source>
        <dbReference type="Proteomes" id="UP000050520"/>
    </source>
</evidence>
<keyword evidence="3" id="KW-0946">Virion</keyword>
<feature type="domain" description="Spore coat protein U/FanG" evidence="2">
    <location>
        <begin position="20"/>
        <end position="160"/>
    </location>
</feature>
<dbReference type="AlphaFoldDB" id="A0A0P8KJB6"/>
<dbReference type="Proteomes" id="UP000050520">
    <property type="component" value="Unassembled WGS sequence"/>
</dbReference>
<dbReference type="Proteomes" id="UP000855471">
    <property type="component" value="Unassembled WGS sequence"/>
</dbReference>
<dbReference type="SMART" id="SM00972">
    <property type="entry name" value="SCPU"/>
    <property type="match status" value="2"/>
</dbReference>
<feature type="domain" description="Spore coat protein U/FanG" evidence="2">
    <location>
        <begin position="188"/>
        <end position="318"/>
    </location>
</feature>
<evidence type="ECO:0000313" key="4">
    <source>
        <dbReference type="EMBL" id="HAT3898021.1"/>
    </source>
</evidence>
<reference evidence="5 6" key="2">
    <citation type="journal article" date="2017" name="PLoS ONE">
        <title>Genomic and phenotypic characterisation of fluoroquinolone resistance mechanisms in Enterobacteriaceae in Durban, South Africa.</title>
        <authorList>
            <person name="Osei Sekyere J."/>
            <person name="Amoako D.G."/>
        </authorList>
    </citation>
    <scope>NUCLEOTIDE SEQUENCE [LARGE SCALE GENOMIC DNA]</scope>
    <source>
        <strain evidence="5 6">ST62:944112508</strain>
    </source>
</reference>
<gene>
    <name evidence="5" type="ORF">AN672_06360</name>
    <name evidence="4" type="ORF">I9Y29_002455</name>
    <name evidence="3" type="ORF">PQQ21_002655</name>
</gene>
<name>A0A0P8KJB6_CITFR</name>
<dbReference type="PANTHER" id="PTHR37089">
    <property type="entry name" value="PROTEIN U-RELATED"/>
    <property type="match status" value="1"/>
</dbReference>
<reference evidence="4" key="3">
    <citation type="journal article" date="2018" name="Genome Biol.">
        <title>SKESA: strategic k-mer extension for scrupulous assemblies.</title>
        <authorList>
            <person name="Souvorov A."/>
            <person name="Agarwala R."/>
            <person name="Lipman D.J."/>
        </authorList>
    </citation>
    <scope>NUCLEOTIDE SEQUENCE</scope>
    <source>
        <strain evidence="4">O50</strain>
    </source>
</reference>
<evidence type="ECO:0000313" key="5">
    <source>
        <dbReference type="EMBL" id="KPR56500.1"/>
    </source>
</evidence>
<dbReference type="Pfam" id="PF05229">
    <property type="entry name" value="SCPU"/>
    <property type="match status" value="2"/>
</dbReference>
<reference evidence="4" key="4">
    <citation type="submission" date="2020-09" db="EMBL/GenBank/DDBJ databases">
        <authorList>
            <consortium name="NCBI Pathogen Detection Project"/>
        </authorList>
    </citation>
    <scope>NUCLEOTIDE SEQUENCE</scope>
    <source>
        <strain evidence="4">O50</strain>
    </source>
</reference>
<dbReference type="PANTHER" id="PTHR37089:SF1">
    <property type="entry name" value="MEMBRANE PROTEIN"/>
    <property type="match status" value="1"/>
</dbReference>
<feature type="chain" id="PRO_5043127581" evidence="1">
    <location>
        <begin position="22"/>
        <end position="322"/>
    </location>
</feature>
<dbReference type="RefSeq" id="WP_008322599.1">
    <property type="nucleotide sequence ID" value="NZ_BGLH01000005.1"/>
</dbReference>
<accession>A0A0P8KJB6</accession>
<proteinExistence type="predicted"/>
<evidence type="ECO:0000256" key="1">
    <source>
        <dbReference type="SAM" id="SignalP"/>
    </source>
</evidence>